<dbReference type="RefSeq" id="WP_229709455.1">
    <property type="nucleotide sequence ID" value="NZ_BMLR01000001.1"/>
</dbReference>
<dbReference type="AlphaFoldDB" id="A0A1M6XPN0"/>
<dbReference type="GO" id="GO:0016740">
    <property type="term" value="F:transferase activity"/>
    <property type="evidence" value="ECO:0007669"/>
    <property type="project" value="UniProtKB-KW"/>
</dbReference>
<organism evidence="1 2">
    <name type="scientific">Roseovarius pacificus</name>
    <dbReference type="NCBI Taxonomy" id="337701"/>
    <lineage>
        <taxon>Bacteria</taxon>
        <taxon>Pseudomonadati</taxon>
        <taxon>Pseudomonadota</taxon>
        <taxon>Alphaproteobacteria</taxon>
        <taxon>Rhodobacterales</taxon>
        <taxon>Roseobacteraceae</taxon>
        <taxon>Roseovarius</taxon>
    </lineage>
</organism>
<evidence type="ECO:0000313" key="1">
    <source>
        <dbReference type="EMBL" id="SHL07755.1"/>
    </source>
</evidence>
<proteinExistence type="predicted"/>
<accession>A0A1M6XPN0</accession>
<keyword evidence="2" id="KW-1185">Reference proteome</keyword>
<name>A0A1M6XPN0_9RHOB</name>
<gene>
    <name evidence="1" type="ORF">SAMN05444398_101507</name>
</gene>
<reference evidence="1 2" key="1">
    <citation type="submission" date="2016-11" db="EMBL/GenBank/DDBJ databases">
        <authorList>
            <person name="Jaros S."/>
            <person name="Januszkiewicz K."/>
            <person name="Wedrychowicz H."/>
        </authorList>
    </citation>
    <scope>NUCLEOTIDE SEQUENCE [LARGE SCALE GENOMIC DNA]</scope>
    <source>
        <strain evidence="1 2">DSM 29589</strain>
    </source>
</reference>
<dbReference type="Pfam" id="PF13704">
    <property type="entry name" value="Glyco_tranf_2_4"/>
    <property type="match status" value="1"/>
</dbReference>
<evidence type="ECO:0000313" key="2">
    <source>
        <dbReference type="Proteomes" id="UP000183974"/>
    </source>
</evidence>
<dbReference type="EMBL" id="FRBR01000001">
    <property type="protein sequence ID" value="SHL07755.1"/>
    <property type="molecule type" value="Genomic_DNA"/>
</dbReference>
<dbReference type="Proteomes" id="UP000183974">
    <property type="component" value="Unassembled WGS sequence"/>
</dbReference>
<protein>
    <submittedName>
        <fullName evidence="1">Glycosyl transferase family 2</fullName>
    </submittedName>
</protein>
<sequence length="338" mass="37767">MSTCPLRRPAATRILPPMSQPTWGLVATIKAETTDILNFAAHHLDLGAHRLHIYLDADNPRAFAALKAHPKCRVTLCDDGYWKRRGKRPEAHQPRQSMNATHCLNKRPQVDWLAHIDVDEFLWPAPATPLPDQLAALPPGTRSARIRPVEAMAPDPADPPAPGHAWFKGCSRYQGERRDQTAQIYPTYGPHLHGGFLSHVAGKVFIRTGQPDAALRIHNAFFDGARDSDPATLTDTLLCHLHAPDWNRWRAAYRFRLEQGSYRDGLKPPSSPTGDGLSMNALFTLLESDNGEAALESFFTEVCTATPDLRDRLARFGHLHDIALDLDAKRARHFPKYV</sequence>
<keyword evidence="1" id="KW-0808">Transferase</keyword>
<dbReference type="STRING" id="337701.SAMN05444398_101507"/>